<dbReference type="EMBL" id="FTOR01000013">
    <property type="protein sequence ID" value="SIT33746.1"/>
    <property type="molecule type" value="Genomic_DNA"/>
</dbReference>
<dbReference type="STRING" id="477680.SAMN05421788_11398"/>
<dbReference type="Pfam" id="PF13585">
    <property type="entry name" value="CHU_C"/>
    <property type="match status" value="1"/>
</dbReference>
<dbReference type="NCBIfam" id="TIGR04131">
    <property type="entry name" value="Bac_Flav_CTERM"/>
    <property type="match status" value="1"/>
</dbReference>
<dbReference type="InterPro" id="IPR035234">
    <property type="entry name" value="IgGFc-bd_N"/>
</dbReference>
<dbReference type="AlphaFoldDB" id="A0A173MBP0"/>
<dbReference type="InterPro" id="IPR035986">
    <property type="entry name" value="PKD_dom_sf"/>
</dbReference>
<protein>
    <submittedName>
        <fullName evidence="3">Gliding motility-associated C-terminal domain-containing protein</fullName>
    </submittedName>
</protein>
<evidence type="ECO:0000256" key="1">
    <source>
        <dbReference type="SAM" id="SignalP"/>
    </source>
</evidence>
<dbReference type="SUPFAM" id="SSF49299">
    <property type="entry name" value="PKD domain"/>
    <property type="match status" value="4"/>
</dbReference>
<dbReference type="Pfam" id="PF17517">
    <property type="entry name" value="IgGFc_binding"/>
    <property type="match status" value="1"/>
</dbReference>
<proteinExistence type="predicted"/>
<accession>A0A173MBP0</accession>
<dbReference type="InterPro" id="IPR013783">
    <property type="entry name" value="Ig-like_fold"/>
</dbReference>
<organism evidence="3 4">
    <name type="scientific">Filimonas lacunae</name>
    <dbReference type="NCBI Taxonomy" id="477680"/>
    <lineage>
        <taxon>Bacteria</taxon>
        <taxon>Pseudomonadati</taxon>
        <taxon>Bacteroidota</taxon>
        <taxon>Chitinophagia</taxon>
        <taxon>Chitinophagales</taxon>
        <taxon>Chitinophagaceae</taxon>
        <taxon>Filimonas</taxon>
    </lineage>
</organism>
<dbReference type="InterPro" id="IPR000601">
    <property type="entry name" value="PKD_dom"/>
</dbReference>
<dbReference type="SMART" id="SM00089">
    <property type="entry name" value="PKD"/>
    <property type="match status" value="3"/>
</dbReference>
<feature type="chain" id="PRO_5030022708" evidence="1">
    <location>
        <begin position="22"/>
        <end position="1114"/>
    </location>
</feature>
<dbReference type="RefSeq" id="WP_076382383.1">
    <property type="nucleotide sequence ID" value="NZ_AP017422.1"/>
</dbReference>
<dbReference type="KEGG" id="fln:FLA_0951"/>
<keyword evidence="1" id="KW-0732">Signal</keyword>
<name>A0A173MBP0_9BACT</name>
<dbReference type="PROSITE" id="PS50093">
    <property type="entry name" value="PKD"/>
    <property type="match status" value="3"/>
</dbReference>
<gene>
    <name evidence="3" type="ORF">SAMN05421788_11398</name>
</gene>
<dbReference type="PANTHER" id="PTHR46534:SF1">
    <property type="entry name" value="IGGFC-BINDING PROTEIN N-TERMINAL DOMAIN-CONTAINING PROTEIN"/>
    <property type="match status" value="1"/>
</dbReference>
<dbReference type="Proteomes" id="UP000186917">
    <property type="component" value="Unassembled WGS sequence"/>
</dbReference>
<dbReference type="Pfam" id="PF18911">
    <property type="entry name" value="PKD_4"/>
    <property type="match status" value="3"/>
</dbReference>
<dbReference type="PANTHER" id="PTHR46534">
    <property type="entry name" value="IGGFC_BINDING DOMAIN-CONTAINING PROTEIN"/>
    <property type="match status" value="1"/>
</dbReference>
<dbReference type="InterPro" id="IPR022409">
    <property type="entry name" value="PKD/Chitinase_dom"/>
</dbReference>
<feature type="domain" description="PKD" evidence="2">
    <location>
        <begin position="899"/>
        <end position="934"/>
    </location>
</feature>
<feature type="signal peptide" evidence="1">
    <location>
        <begin position="1"/>
        <end position="21"/>
    </location>
</feature>
<feature type="domain" description="PKD" evidence="2">
    <location>
        <begin position="808"/>
        <end position="853"/>
    </location>
</feature>
<evidence type="ECO:0000313" key="3">
    <source>
        <dbReference type="EMBL" id="SIT33746.1"/>
    </source>
</evidence>
<dbReference type="InterPro" id="IPR026341">
    <property type="entry name" value="T9SS_type_B"/>
</dbReference>
<evidence type="ECO:0000313" key="4">
    <source>
        <dbReference type="Proteomes" id="UP000186917"/>
    </source>
</evidence>
<sequence>MKRYLKILSIACAWLVNSGHAQDLSNRGKDFWVGYGHHQFMEPGQDDSQEMVLYFSAEEEANVTVSINGTSWTRSYHIPANRVIASEYMPKNSSIYDCRLFTLPPSYGGTGSEGIFERGINIHSDVPIVAYAHTFGKKSSGATMLLPVETWGYSYVAINSGQVYQNNCFSWLYVVAQHNDTRIEIVPSVATRSGYAAGQVVQVTLQKGEIYQMVGANPSNGLSALELTGTTIRSVANASGECYPVAAFAGSSRTSNPFSCGKGGGDNDNQQLFPIRAWGKKYFTAPTSRSTAASYFMTNAYKVLVNDVNTVVKRNGKVLTGISNRCYYFESNTADIIEADRPVMVAQFMTGGTACMGAGVGDPEMIYISPVEQGINNIGFFRNNREGILFNYLTLIVPDRGTGLSSLTIDGVALSSLPAANRYTYKHPQSADYSVVVYRWTGFAAYPADAPGQCLVQSDSAFTAITYGLGSEESYGYNAGTNINSLNAYGYIHNQADSSVKSHAFTCAGTPVEVSVMLPYQPSSIYWKLSALSAVLTPSADVTQTNPVYQELTAVKAGTYYRYRLPGVYSFSATGTYVLPVTCYSSEIDRCDGSENFEVTIVVKEKPEAAFEIAQPTPCATDTLYMQGEEVEQHAYTIKQWMWTFNDTALTKGIAVKKVLNKAGSHTIRLSIVTADGCVADADKNVTTIAAPEIAYTYTGKLCEGRNVAIAAEAATGAEEVTAWNWNMGDGHLFVRNDASSFEYAYDQYGTYHATVTAVNADGCKSVPVTHILEVQPVPEVKFALPDTVCLPGGKALFTNKTTIADNSALSYQWSFGDGTPVSTEVNATHLYVAAGSYPVELTATSAYGCSTAYTQLLNRFNHRPVVAFSVQPEQLCQGMPVVFRDASTVEGDVINQRQWSLGDGSTASGGEVSLVYRNAGDYTAMLQVTSSKGCRSFPGSKGVVVYRQPVIEAGNDIMAKTGAAVKLAAVSSAGAYTFQWYPSIGLSSTTELQPSVTVTDDITYYLTATGEFNCTATDSVHIKLLRAIEPPNAFSPNGDGVHDVWEIPYLDATPGARITVFNRYGQQVYTSQGYAVPWNGTSAGKPLPAGTYYYVIQTGSEKGPLTGAVTIIK</sequence>
<dbReference type="CDD" id="cd00146">
    <property type="entry name" value="PKD"/>
    <property type="match status" value="2"/>
</dbReference>
<keyword evidence="4" id="KW-1185">Reference proteome</keyword>
<evidence type="ECO:0000259" key="2">
    <source>
        <dbReference type="PROSITE" id="PS50093"/>
    </source>
</evidence>
<dbReference type="Gene3D" id="2.60.40.10">
    <property type="entry name" value="Immunoglobulins"/>
    <property type="match status" value="4"/>
</dbReference>
<feature type="domain" description="PKD" evidence="2">
    <location>
        <begin position="716"/>
        <end position="763"/>
    </location>
</feature>
<dbReference type="OrthoDB" id="7794186at2"/>
<reference evidence="4" key="1">
    <citation type="submission" date="2017-01" db="EMBL/GenBank/DDBJ databases">
        <authorList>
            <person name="Varghese N."/>
            <person name="Submissions S."/>
        </authorList>
    </citation>
    <scope>NUCLEOTIDE SEQUENCE [LARGE SCALE GENOMIC DNA]</scope>
    <source>
        <strain evidence="4">DSM 21054</strain>
    </source>
</reference>